<proteinExistence type="predicted"/>
<reference evidence="1" key="1">
    <citation type="submission" date="2016-10" db="EMBL/GenBank/DDBJ databases">
        <title>Sequence of Gallionella enrichment culture.</title>
        <authorList>
            <person name="Poehlein A."/>
            <person name="Muehling M."/>
            <person name="Daniel R."/>
        </authorList>
    </citation>
    <scope>NUCLEOTIDE SEQUENCE</scope>
</reference>
<name>A0A1J5PRC2_9ZZZZ</name>
<accession>A0A1J5PRC2</accession>
<comment type="caution">
    <text evidence="1">The sequence shown here is derived from an EMBL/GenBank/DDBJ whole genome shotgun (WGS) entry which is preliminary data.</text>
</comment>
<sequence length="145" mass="15303">MEHLRDAVEDQFLLGQLAAVGGLLQHPVAVRGGDDLVARGDGDGIAEVLTLELHPVHGHADAIHLGLARGVHGLFHGPGDGAGGQFHVRDLALGDAALGKGLARAGDIQAAVFLLDGHHRHHFACTEVEPEKNGTLRHEDPFPWT</sequence>
<dbReference type="EMBL" id="MLJW01006816">
    <property type="protein sequence ID" value="OIQ66133.1"/>
    <property type="molecule type" value="Genomic_DNA"/>
</dbReference>
<gene>
    <name evidence="1" type="ORF">GALL_523030</name>
</gene>
<protein>
    <submittedName>
        <fullName evidence="1">Uncharacterized protein</fullName>
    </submittedName>
</protein>
<evidence type="ECO:0000313" key="1">
    <source>
        <dbReference type="EMBL" id="OIQ66133.1"/>
    </source>
</evidence>
<dbReference type="AlphaFoldDB" id="A0A1J5PRC2"/>
<organism evidence="1">
    <name type="scientific">mine drainage metagenome</name>
    <dbReference type="NCBI Taxonomy" id="410659"/>
    <lineage>
        <taxon>unclassified sequences</taxon>
        <taxon>metagenomes</taxon>
        <taxon>ecological metagenomes</taxon>
    </lineage>
</organism>